<protein>
    <recommendedName>
        <fullName evidence="7">Sugar phosphate phosphatase</fullName>
        <ecNumber evidence="7">3.1.3.-</ecNumber>
    </recommendedName>
</protein>
<organism evidence="9 10">
    <name type="scientific">Wallemia hederae</name>
    <dbReference type="NCBI Taxonomy" id="1540922"/>
    <lineage>
        <taxon>Eukaryota</taxon>
        <taxon>Fungi</taxon>
        <taxon>Dikarya</taxon>
        <taxon>Basidiomycota</taxon>
        <taxon>Wallemiomycotina</taxon>
        <taxon>Wallemiomycetes</taxon>
        <taxon>Wallemiales</taxon>
        <taxon>Wallemiaceae</taxon>
        <taxon>Wallemia</taxon>
    </lineage>
</organism>
<dbReference type="AlphaFoldDB" id="A0A4T0FP38"/>
<dbReference type="PANTHER" id="PTHR12260">
    <property type="entry name" value="DAMAGE-CONTROL PHOSPHATASE ARMT1"/>
    <property type="match status" value="1"/>
</dbReference>
<dbReference type="GO" id="GO:0046872">
    <property type="term" value="F:metal ion binding"/>
    <property type="evidence" value="ECO:0007669"/>
    <property type="project" value="UniProtKB-UniRule"/>
</dbReference>
<dbReference type="Pfam" id="PF01937">
    <property type="entry name" value="ARMT1-like_dom"/>
    <property type="match status" value="1"/>
</dbReference>
<evidence type="ECO:0000256" key="1">
    <source>
        <dbReference type="ARBA" id="ARBA00001326"/>
    </source>
</evidence>
<proteinExistence type="inferred from homology"/>
<comment type="catalytic activity">
    <reaction evidence="1 7">
        <text>beta-D-fructose 1-phosphate + H2O = D-fructose + phosphate</text>
        <dbReference type="Rhea" id="RHEA:35603"/>
        <dbReference type="ChEBI" id="CHEBI:15377"/>
        <dbReference type="ChEBI" id="CHEBI:37721"/>
        <dbReference type="ChEBI" id="CHEBI:43474"/>
        <dbReference type="ChEBI" id="CHEBI:138881"/>
    </reaction>
</comment>
<dbReference type="SUPFAM" id="SSF111321">
    <property type="entry name" value="AF1104-like"/>
    <property type="match status" value="1"/>
</dbReference>
<keyword evidence="4 7" id="KW-0378">Hydrolase</keyword>
<dbReference type="GO" id="GO:0006974">
    <property type="term" value="P:DNA damage response"/>
    <property type="evidence" value="ECO:0007669"/>
    <property type="project" value="TreeGrafter"/>
</dbReference>
<evidence type="ECO:0000313" key="9">
    <source>
        <dbReference type="EMBL" id="TIA90292.1"/>
    </source>
</evidence>
<gene>
    <name evidence="9" type="ORF">E3P99_01637</name>
</gene>
<dbReference type="PANTHER" id="PTHR12260:SF6">
    <property type="entry name" value="DAMAGE-CONTROL PHOSPHATASE ARMT1"/>
    <property type="match status" value="1"/>
</dbReference>
<comment type="caution">
    <text evidence="9">The sequence shown here is derived from an EMBL/GenBank/DDBJ whole genome shotgun (WGS) entry which is preliminary data.</text>
</comment>
<evidence type="ECO:0000256" key="2">
    <source>
        <dbReference type="ARBA" id="ARBA00009519"/>
    </source>
</evidence>
<dbReference type="Gene3D" id="1.20.930.60">
    <property type="match status" value="1"/>
</dbReference>
<feature type="domain" description="Damage-control phosphatase ARMT1-like metal-binding" evidence="8">
    <location>
        <begin position="24"/>
        <end position="432"/>
    </location>
</feature>
<dbReference type="InterPro" id="IPR036075">
    <property type="entry name" value="ARMT-1-like_metal-bd_sf"/>
</dbReference>
<dbReference type="EC" id="3.1.3.-" evidence="7"/>
<keyword evidence="3 7" id="KW-0479">Metal-binding</keyword>
<dbReference type="InterPro" id="IPR002791">
    <property type="entry name" value="ARMT1-like_metal-bd"/>
</dbReference>
<dbReference type="Proteomes" id="UP000310189">
    <property type="component" value="Unassembled WGS sequence"/>
</dbReference>
<dbReference type="Gene3D" id="3.40.50.10880">
    <property type="entry name" value="Uncharacterised protein PF01937, DUF89, domain 3"/>
    <property type="match status" value="1"/>
</dbReference>
<evidence type="ECO:0000256" key="6">
    <source>
        <dbReference type="ARBA" id="ARBA00048809"/>
    </source>
</evidence>
<evidence type="ECO:0000313" key="10">
    <source>
        <dbReference type="Proteomes" id="UP000310189"/>
    </source>
</evidence>
<comment type="catalytic activity">
    <reaction evidence="6 7">
        <text>beta-D-fructose 6-phosphate = dihydroxyacetone + D-glyceraldehyde 3-phosphate</text>
        <dbReference type="Rhea" id="RHEA:28002"/>
        <dbReference type="ChEBI" id="CHEBI:16016"/>
        <dbReference type="ChEBI" id="CHEBI:57634"/>
        <dbReference type="ChEBI" id="CHEBI:59776"/>
    </reaction>
</comment>
<dbReference type="GO" id="GO:0005634">
    <property type="term" value="C:nucleus"/>
    <property type="evidence" value="ECO:0007669"/>
    <property type="project" value="TreeGrafter"/>
</dbReference>
<keyword evidence="5 7" id="KW-0464">Manganese</keyword>
<accession>A0A4T0FP38</accession>
<reference evidence="9 10" key="1">
    <citation type="submission" date="2019-03" db="EMBL/GenBank/DDBJ databases">
        <title>Sequencing 23 genomes of Wallemia ichthyophaga.</title>
        <authorList>
            <person name="Gostincar C."/>
        </authorList>
    </citation>
    <scope>NUCLEOTIDE SEQUENCE [LARGE SCALE GENOMIC DNA]</scope>
    <source>
        <strain evidence="9 10">EXF-5753</strain>
    </source>
</reference>
<comment type="function">
    <text evidence="7">Metal-dependent phosphatase that shows phosphatase activity against several substrates, including fructose-1-phosphate and fructose-6-phosphate. Its preference for fructose-1-phosphate, a strong glycating agent that causes DNA damage rather than a canonical yeast metabolite, suggests a damage-control function in hexose phosphate metabolism.</text>
</comment>
<name>A0A4T0FP38_9BASI</name>
<comment type="cofactor">
    <cofactor evidence="7">
        <name>Mn(2+)</name>
        <dbReference type="ChEBI" id="CHEBI:29035"/>
    </cofactor>
    <cofactor evidence="7">
        <name>Ni(2+)</name>
        <dbReference type="ChEBI" id="CHEBI:49786"/>
    </cofactor>
</comment>
<keyword evidence="10" id="KW-1185">Reference proteome</keyword>
<dbReference type="InterPro" id="IPR039763">
    <property type="entry name" value="ARMT1"/>
</dbReference>
<evidence type="ECO:0000256" key="5">
    <source>
        <dbReference type="ARBA" id="ARBA00023211"/>
    </source>
</evidence>
<dbReference type="GO" id="GO:0097023">
    <property type="term" value="F:fructose 6-phosphate aldolase activity"/>
    <property type="evidence" value="ECO:0007669"/>
    <property type="project" value="RHEA"/>
</dbReference>
<evidence type="ECO:0000256" key="3">
    <source>
        <dbReference type="ARBA" id="ARBA00022723"/>
    </source>
</evidence>
<evidence type="ECO:0000256" key="7">
    <source>
        <dbReference type="RuleBase" id="RU367030"/>
    </source>
</evidence>
<sequence>MTYTLPVPQTSPKDKNSFAYASVVRRWPSIITNVIDAVYQSNALDKDASAEKLDDGKAIIQSLSKLRHEMGRDQALPPITDNDAASVNTYNAQLAELEKAGDNTWFTAPWLYAECYMYTRIRSYFSNSKFFQQFDPFKKSKDDTFKSSKVSVFQLAKAQEQLISGTTKPTHVDDSIEIMFLEMLQMCLWGNATDLSLLVDLDYADVQKLQAVGKKALEESFQKIIRNDIPQLWKYISTKRGGRIDFVLDNAGYELFTDFILADYIVNCTPFADSIVFHPKTIPWFVSDVLPADAPALLEQLLDAKAFFGEECAEVVALGQRWSKMFEQGVFKMSLPADYKLGSPSPSDFWCTAYSYPQMPEQAPELVSDFKQSNLVIFKGDLNYRKLTSDALWDPTTPFQTALGPLAGQFPLLSLRTNKADVIVGLEKEVAERMEKDHPDYRISGKFAVVSFDM</sequence>
<comment type="similarity">
    <text evidence="2 7">Belongs to the damage-control phosphatase family. Sugar phosphate phosphatase III subfamily.</text>
</comment>
<evidence type="ECO:0000259" key="8">
    <source>
        <dbReference type="Pfam" id="PF01937"/>
    </source>
</evidence>
<comment type="domain">
    <text evidence="7">Subfamily III proteins have a conserved RTxK motif about 40-50 residues from the C-terminus; the threonine may be replaced by serine or cysteine.</text>
</comment>
<dbReference type="GO" id="GO:0103026">
    <property type="term" value="F:fructose-1-phosphatase activity"/>
    <property type="evidence" value="ECO:0007669"/>
    <property type="project" value="RHEA"/>
</dbReference>
<evidence type="ECO:0000256" key="4">
    <source>
        <dbReference type="ARBA" id="ARBA00022801"/>
    </source>
</evidence>
<dbReference type="OrthoDB" id="541375at2759"/>
<dbReference type="EMBL" id="SPNW01000020">
    <property type="protein sequence ID" value="TIA90292.1"/>
    <property type="molecule type" value="Genomic_DNA"/>
</dbReference>